<reference evidence="2 3" key="1">
    <citation type="submission" date="2019-02" db="EMBL/GenBank/DDBJ databases">
        <title>Draft genome sequence of Amycolatopsis sp. 8-3EHSu isolated from roots of Suaeda maritima.</title>
        <authorList>
            <person name="Duangmal K."/>
            <person name="Chantavorakit T."/>
        </authorList>
    </citation>
    <scope>NUCLEOTIDE SEQUENCE [LARGE SCALE GENOMIC DNA]</scope>
    <source>
        <strain evidence="2 3">8-3EHSu</strain>
    </source>
</reference>
<evidence type="ECO:0000313" key="2">
    <source>
        <dbReference type="EMBL" id="RZQ62451.1"/>
    </source>
</evidence>
<sequence>MNDSGAAAVNLLGAAGLLISGVVREAVTEAVGAGGALGEALIAIRDQPGRTADWLAAVLRVSQPGTAHLVRRLTEQGWVERGTARDGRSRPLHLTAAGEAVADEALRARRSALRRLAARLTSEQHAQLAAIAGALLGPEARDERCLARLCRLCDRDSCPHCPVHEGWQRAGER</sequence>
<dbReference type="PANTHER" id="PTHR33164">
    <property type="entry name" value="TRANSCRIPTIONAL REGULATOR, MARR FAMILY"/>
    <property type="match status" value="1"/>
</dbReference>
<dbReference type="RefSeq" id="WP_130476878.1">
    <property type="nucleotide sequence ID" value="NZ_SFCC01000009.1"/>
</dbReference>
<dbReference type="InterPro" id="IPR036388">
    <property type="entry name" value="WH-like_DNA-bd_sf"/>
</dbReference>
<gene>
    <name evidence="2" type="ORF">EWH70_19530</name>
</gene>
<dbReference type="InterPro" id="IPR036390">
    <property type="entry name" value="WH_DNA-bd_sf"/>
</dbReference>
<evidence type="ECO:0000313" key="3">
    <source>
        <dbReference type="Proteomes" id="UP000292003"/>
    </source>
</evidence>
<protein>
    <submittedName>
        <fullName evidence="2">MarR family transcriptional regulator</fullName>
    </submittedName>
</protein>
<dbReference type="EMBL" id="SFCC01000009">
    <property type="protein sequence ID" value="RZQ62451.1"/>
    <property type="molecule type" value="Genomic_DNA"/>
</dbReference>
<feature type="domain" description="HTH marR-type" evidence="1">
    <location>
        <begin position="1"/>
        <end position="137"/>
    </location>
</feature>
<keyword evidence="3" id="KW-1185">Reference proteome</keyword>
<dbReference type="GO" id="GO:0003700">
    <property type="term" value="F:DNA-binding transcription factor activity"/>
    <property type="evidence" value="ECO:0007669"/>
    <property type="project" value="InterPro"/>
</dbReference>
<dbReference type="OrthoDB" id="5188551at2"/>
<dbReference type="SUPFAM" id="SSF46785">
    <property type="entry name" value="Winged helix' DNA-binding domain"/>
    <property type="match status" value="1"/>
</dbReference>
<dbReference type="InterPro" id="IPR039422">
    <property type="entry name" value="MarR/SlyA-like"/>
</dbReference>
<proteinExistence type="predicted"/>
<dbReference type="Pfam" id="PF12802">
    <property type="entry name" value="MarR_2"/>
    <property type="match status" value="1"/>
</dbReference>
<name>A0A4Q7J4F9_9PSEU</name>
<dbReference type="AlphaFoldDB" id="A0A4Q7J4F9"/>
<dbReference type="GO" id="GO:0006950">
    <property type="term" value="P:response to stress"/>
    <property type="evidence" value="ECO:0007669"/>
    <property type="project" value="TreeGrafter"/>
</dbReference>
<evidence type="ECO:0000259" key="1">
    <source>
        <dbReference type="PROSITE" id="PS50995"/>
    </source>
</evidence>
<accession>A0A4Q7J4F9</accession>
<dbReference type="SMART" id="SM00347">
    <property type="entry name" value="HTH_MARR"/>
    <property type="match status" value="1"/>
</dbReference>
<dbReference type="Proteomes" id="UP000292003">
    <property type="component" value="Unassembled WGS sequence"/>
</dbReference>
<dbReference type="PANTHER" id="PTHR33164:SF43">
    <property type="entry name" value="HTH-TYPE TRANSCRIPTIONAL REPRESSOR YETL"/>
    <property type="match status" value="1"/>
</dbReference>
<dbReference type="Gene3D" id="1.10.10.10">
    <property type="entry name" value="Winged helix-like DNA-binding domain superfamily/Winged helix DNA-binding domain"/>
    <property type="match status" value="1"/>
</dbReference>
<dbReference type="PROSITE" id="PS50995">
    <property type="entry name" value="HTH_MARR_2"/>
    <property type="match status" value="1"/>
</dbReference>
<dbReference type="InterPro" id="IPR000835">
    <property type="entry name" value="HTH_MarR-typ"/>
</dbReference>
<organism evidence="2 3">
    <name type="scientific">Amycolatopsis suaedae</name>
    <dbReference type="NCBI Taxonomy" id="2510978"/>
    <lineage>
        <taxon>Bacteria</taxon>
        <taxon>Bacillati</taxon>
        <taxon>Actinomycetota</taxon>
        <taxon>Actinomycetes</taxon>
        <taxon>Pseudonocardiales</taxon>
        <taxon>Pseudonocardiaceae</taxon>
        <taxon>Amycolatopsis</taxon>
    </lineage>
</organism>
<comment type="caution">
    <text evidence="2">The sequence shown here is derived from an EMBL/GenBank/DDBJ whole genome shotgun (WGS) entry which is preliminary data.</text>
</comment>